<proteinExistence type="inferred from homology"/>
<dbReference type="HAMAP" id="MF_00009">
    <property type="entry name" value="Endoribonucl_YbeY"/>
    <property type="match status" value="1"/>
</dbReference>
<evidence type="ECO:0000256" key="7">
    <source>
        <dbReference type="HAMAP-Rule" id="MF_00009"/>
    </source>
</evidence>
<dbReference type="PANTHER" id="PTHR46986:SF1">
    <property type="entry name" value="ENDORIBONUCLEASE YBEY, CHLOROPLASTIC"/>
    <property type="match status" value="1"/>
</dbReference>
<dbReference type="GO" id="GO:0008270">
    <property type="term" value="F:zinc ion binding"/>
    <property type="evidence" value="ECO:0007669"/>
    <property type="project" value="UniProtKB-UniRule"/>
</dbReference>
<evidence type="ECO:0000256" key="6">
    <source>
        <dbReference type="ARBA" id="ARBA00022833"/>
    </source>
</evidence>
<dbReference type="SUPFAM" id="SSF55486">
    <property type="entry name" value="Metalloproteases ('zincins'), catalytic domain"/>
    <property type="match status" value="1"/>
</dbReference>
<reference evidence="8 9" key="1">
    <citation type="submission" date="2015-02" db="EMBL/GenBank/DDBJ databases">
        <title>Single-cell genomics of uncultivated deep-branching MTB reveals a conserved set of magnetosome genes.</title>
        <authorList>
            <person name="Kolinko S."/>
            <person name="Richter M."/>
            <person name="Glockner F.O."/>
            <person name="Brachmann A."/>
            <person name="Schuler D."/>
        </authorList>
    </citation>
    <scope>NUCLEOTIDE SEQUENCE [LARGE SCALE GENOMIC DNA]</scope>
    <source>
        <strain evidence="8">TM-1</strain>
    </source>
</reference>
<keyword evidence="7" id="KW-0698">rRNA processing</keyword>
<dbReference type="EC" id="3.1.-.-" evidence="7"/>
<evidence type="ECO:0000256" key="3">
    <source>
        <dbReference type="ARBA" id="ARBA00022723"/>
    </source>
</evidence>
<feature type="binding site" evidence="7">
    <location>
        <position position="89"/>
    </location>
    <ligand>
        <name>Zn(2+)</name>
        <dbReference type="ChEBI" id="CHEBI:29105"/>
        <note>catalytic</note>
    </ligand>
</feature>
<dbReference type="PROSITE" id="PS01306">
    <property type="entry name" value="UPF0054"/>
    <property type="match status" value="1"/>
</dbReference>
<comment type="cofactor">
    <cofactor evidence="7">
        <name>Zn(2+)</name>
        <dbReference type="ChEBI" id="CHEBI:29105"/>
    </cofactor>
    <text evidence="7">Binds 1 zinc ion.</text>
</comment>
<dbReference type="PANTHER" id="PTHR46986">
    <property type="entry name" value="ENDORIBONUCLEASE YBEY, CHLOROPLASTIC"/>
    <property type="match status" value="1"/>
</dbReference>
<evidence type="ECO:0000256" key="5">
    <source>
        <dbReference type="ARBA" id="ARBA00022801"/>
    </source>
</evidence>
<dbReference type="Gene3D" id="3.40.390.30">
    <property type="entry name" value="Metalloproteases ('zincins'), catalytic domain"/>
    <property type="match status" value="1"/>
</dbReference>
<feature type="binding site" evidence="7">
    <location>
        <position position="93"/>
    </location>
    <ligand>
        <name>Zn(2+)</name>
        <dbReference type="ChEBI" id="CHEBI:29105"/>
        <note>catalytic</note>
    </ligand>
</feature>
<protein>
    <recommendedName>
        <fullName evidence="7">Endoribonuclease YbeY</fullName>
        <ecNumber evidence="7">3.1.-.-</ecNumber>
    </recommendedName>
</protein>
<comment type="similarity">
    <text evidence="1 7">Belongs to the endoribonuclease YbeY family.</text>
</comment>
<evidence type="ECO:0000313" key="9">
    <source>
        <dbReference type="Proteomes" id="UP000033423"/>
    </source>
</evidence>
<keyword evidence="4 7" id="KW-0255">Endonuclease</keyword>
<keyword evidence="6 7" id="KW-0862">Zinc</keyword>
<dbReference type="InterPro" id="IPR020549">
    <property type="entry name" value="YbeY_CS"/>
</dbReference>
<keyword evidence="5 7" id="KW-0378">Hydrolase</keyword>
<dbReference type="GO" id="GO:0006364">
    <property type="term" value="P:rRNA processing"/>
    <property type="evidence" value="ECO:0007669"/>
    <property type="project" value="UniProtKB-UniRule"/>
</dbReference>
<organism evidence="8 9">
    <name type="scientific">Candidatus Magnetobacterium bavaricum</name>
    <dbReference type="NCBI Taxonomy" id="29290"/>
    <lineage>
        <taxon>Bacteria</taxon>
        <taxon>Pseudomonadati</taxon>
        <taxon>Nitrospirota</taxon>
        <taxon>Thermodesulfovibrionia</taxon>
        <taxon>Thermodesulfovibrionales</taxon>
        <taxon>Candidatus Magnetobacteriaceae</taxon>
        <taxon>Candidatus Magnetobacterium</taxon>
    </lineage>
</organism>
<dbReference type="InterPro" id="IPR002036">
    <property type="entry name" value="YbeY"/>
</dbReference>
<comment type="subcellular location">
    <subcellularLocation>
        <location evidence="7">Cytoplasm</location>
    </subcellularLocation>
</comment>
<dbReference type="GO" id="GO:0005737">
    <property type="term" value="C:cytoplasm"/>
    <property type="evidence" value="ECO:0007669"/>
    <property type="project" value="UniProtKB-SubCell"/>
</dbReference>
<gene>
    <name evidence="7" type="primary">ybeY</name>
    <name evidence="8" type="ORF">MBAV_005612</name>
</gene>
<evidence type="ECO:0000256" key="1">
    <source>
        <dbReference type="ARBA" id="ARBA00010875"/>
    </source>
</evidence>
<evidence type="ECO:0000256" key="2">
    <source>
        <dbReference type="ARBA" id="ARBA00022722"/>
    </source>
</evidence>
<evidence type="ECO:0000256" key="4">
    <source>
        <dbReference type="ARBA" id="ARBA00022759"/>
    </source>
</evidence>
<name>A0A0F3GJQ3_9BACT</name>
<comment type="caution">
    <text evidence="8">The sequence shown here is derived from an EMBL/GenBank/DDBJ whole genome shotgun (WGS) entry which is preliminary data.</text>
</comment>
<dbReference type="EMBL" id="LACI01002403">
    <property type="protein sequence ID" value="KJU82194.1"/>
    <property type="molecule type" value="Genomic_DNA"/>
</dbReference>
<dbReference type="GO" id="GO:0004222">
    <property type="term" value="F:metalloendopeptidase activity"/>
    <property type="evidence" value="ECO:0007669"/>
    <property type="project" value="InterPro"/>
</dbReference>
<keyword evidence="9" id="KW-1185">Reference proteome</keyword>
<keyword evidence="7" id="KW-0963">Cytoplasm</keyword>
<dbReference type="InterPro" id="IPR023091">
    <property type="entry name" value="MetalPrtase_cat_dom_sf_prd"/>
</dbReference>
<feature type="binding site" evidence="7">
    <location>
        <position position="99"/>
    </location>
    <ligand>
        <name>Zn(2+)</name>
        <dbReference type="ChEBI" id="CHEBI:29105"/>
        <note>catalytic</note>
    </ligand>
</feature>
<dbReference type="NCBIfam" id="TIGR00043">
    <property type="entry name" value="rRNA maturation RNase YbeY"/>
    <property type="match status" value="1"/>
</dbReference>
<keyword evidence="3 7" id="KW-0479">Metal-binding</keyword>
<dbReference type="AlphaFoldDB" id="A0A0F3GJQ3"/>
<accession>A0A0F3GJQ3</accession>
<comment type="function">
    <text evidence="7">Single strand-specific metallo-endoribonuclease involved in late-stage 70S ribosome quality control and in maturation of the 3' terminus of the 16S rRNA.</text>
</comment>
<dbReference type="Proteomes" id="UP000033423">
    <property type="component" value="Unassembled WGS sequence"/>
</dbReference>
<dbReference type="GO" id="GO:0004521">
    <property type="term" value="F:RNA endonuclease activity"/>
    <property type="evidence" value="ECO:0007669"/>
    <property type="project" value="UniProtKB-UniRule"/>
</dbReference>
<sequence length="125" mass="14315">MNQAMVFLTLHRAELSLLFVNDRKMHAINKEFRGVDSPTDVISFPMYASPKEFPASEDFLLGDIVVNLDRAQQQTSDNLENEVLRLLIHGLLHLIGYDHEVSAYWARKMASAEKEIFDALTQIPR</sequence>
<keyword evidence="2 7" id="KW-0540">Nuclease</keyword>
<keyword evidence="7" id="KW-0690">Ribosome biogenesis</keyword>
<evidence type="ECO:0000313" key="8">
    <source>
        <dbReference type="EMBL" id="KJU82194.1"/>
    </source>
</evidence>
<dbReference type="Pfam" id="PF02130">
    <property type="entry name" value="YbeY"/>
    <property type="match status" value="1"/>
</dbReference>